<accession>A0ABP4Y651</accession>
<feature type="signal peptide" evidence="1">
    <location>
        <begin position="1"/>
        <end position="28"/>
    </location>
</feature>
<evidence type="ECO:0000313" key="2">
    <source>
        <dbReference type="EMBL" id="GAA1804979.1"/>
    </source>
</evidence>
<name>A0ABP4Y651_9MICO</name>
<dbReference type="PANTHER" id="PTHR30032">
    <property type="entry name" value="N-ACETYLMURAMOYL-L-ALANINE AMIDASE-RELATED"/>
    <property type="match status" value="1"/>
</dbReference>
<feature type="chain" id="PRO_5046342903" description="Cell wall-binding repeat-containing protein" evidence="1">
    <location>
        <begin position="29"/>
        <end position="338"/>
    </location>
</feature>
<dbReference type="EMBL" id="BAAAPO010000047">
    <property type="protein sequence ID" value="GAA1804979.1"/>
    <property type="molecule type" value="Genomic_DNA"/>
</dbReference>
<dbReference type="Gene3D" id="3.40.50.12090">
    <property type="match status" value="2"/>
</dbReference>
<organism evidence="2 3">
    <name type="scientific">Nostocoides veronense</name>
    <dbReference type="NCBI Taxonomy" id="330836"/>
    <lineage>
        <taxon>Bacteria</taxon>
        <taxon>Bacillati</taxon>
        <taxon>Actinomycetota</taxon>
        <taxon>Actinomycetes</taxon>
        <taxon>Micrococcales</taxon>
        <taxon>Intrasporangiaceae</taxon>
        <taxon>Nostocoides</taxon>
    </lineage>
</organism>
<evidence type="ECO:0000256" key="1">
    <source>
        <dbReference type="SAM" id="SignalP"/>
    </source>
</evidence>
<dbReference type="InterPro" id="IPR007253">
    <property type="entry name" value="Cell_wall-bd_2"/>
</dbReference>
<dbReference type="Pfam" id="PF04122">
    <property type="entry name" value="CW_binding_2"/>
    <property type="match status" value="3"/>
</dbReference>
<evidence type="ECO:0008006" key="4">
    <source>
        <dbReference type="Google" id="ProtNLM"/>
    </source>
</evidence>
<proteinExistence type="predicted"/>
<comment type="caution">
    <text evidence="2">The sequence shown here is derived from an EMBL/GenBank/DDBJ whole genome shotgun (WGS) entry which is preliminary data.</text>
</comment>
<dbReference type="PANTHER" id="PTHR30032:SF8">
    <property type="entry name" value="GERMINATION-SPECIFIC N-ACETYLMURAMOYL-L-ALANINE AMIDASE"/>
    <property type="match status" value="1"/>
</dbReference>
<reference evidence="3" key="1">
    <citation type="journal article" date="2019" name="Int. J. Syst. Evol. Microbiol.">
        <title>The Global Catalogue of Microorganisms (GCM) 10K type strain sequencing project: providing services to taxonomists for standard genome sequencing and annotation.</title>
        <authorList>
            <consortium name="The Broad Institute Genomics Platform"/>
            <consortium name="The Broad Institute Genome Sequencing Center for Infectious Disease"/>
            <person name="Wu L."/>
            <person name="Ma J."/>
        </authorList>
    </citation>
    <scope>NUCLEOTIDE SEQUENCE [LARGE SCALE GENOMIC DNA]</scope>
    <source>
        <strain evidence="3">JCM 15592</strain>
    </source>
</reference>
<dbReference type="InterPro" id="IPR051922">
    <property type="entry name" value="Bact_Sporulation_Assoc"/>
</dbReference>
<dbReference type="Proteomes" id="UP001499938">
    <property type="component" value="Unassembled WGS sequence"/>
</dbReference>
<protein>
    <recommendedName>
        <fullName evidence="4">Cell wall-binding repeat-containing protein</fullName>
    </recommendedName>
</protein>
<evidence type="ECO:0000313" key="3">
    <source>
        <dbReference type="Proteomes" id="UP001499938"/>
    </source>
</evidence>
<keyword evidence="3" id="KW-1185">Reference proteome</keyword>
<dbReference type="RefSeq" id="WP_344087443.1">
    <property type="nucleotide sequence ID" value="NZ_BAAAPO010000047.1"/>
</dbReference>
<gene>
    <name evidence="2" type="ORF">GCM10009811_30680</name>
</gene>
<sequence>MSSAVLRRAMTAVVVAGAMVAGPAGAFAADGGKAAGVERISGADRYEAAANVSEASFAPGVPVAYVASGAVFTDALSGAPVAAKTGGPMLLVKSSEVPSVVATELRRLAPKKIVILGGPNSVDYNVEAVLASYTSGGVERWMGADRYEASAQISQESFSPGVNVAYVASGLNFPDALSGAPVAGMGGSPMLLTDDDRLPSAIAEELDRLNPAKIIVLGGPASVSDEVAAQLAHYSRGWVERFYGSDRYAASADIADKSFAPGVNVAYVAYGQVFSDALAGAPVAGIRRGPMLLVDDTRIPSQIADALRHLQPKKIVVLGGPNSVSTAVEAELAQYVSP</sequence>
<keyword evidence="1" id="KW-0732">Signal</keyword>